<evidence type="ECO:0000313" key="1">
    <source>
        <dbReference type="EMBL" id="PON48702.1"/>
    </source>
</evidence>
<organism evidence="1 2">
    <name type="scientific">Parasponia andersonii</name>
    <name type="common">Sponia andersonii</name>
    <dbReference type="NCBI Taxonomy" id="3476"/>
    <lineage>
        <taxon>Eukaryota</taxon>
        <taxon>Viridiplantae</taxon>
        <taxon>Streptophyta</taxon>
        <taxon>Embryophyta</taxon>
        <taxon>Tracheophyta</taxon>
        <taxon>Spermatophyta</taxon>
        <taxon>Magnoliopsida</taxon>
        <taxon>eudicotyledons</taxon>
        <taxon>Gunneridae</taxon>
        <taxon>Pentapetalae</taxon>
        <taxon>rosids</taxon>
        <taxon>fabids</taxon>
        <taxon>Rosales</taxon>
        <taxon>Cannabaceae</taxon>
        <taxon>Parasponia</taxon>
    </lineage>
</organism>
<reference evidence="2" key="1">
    <citation type="submission" date="2016-06" db="EMBL/GenBank/DDBJ databases">
        <title>Parallel loss of symbiosis genes in relatives of nitrogen-fixing non-legume Parasponia.</title>
        <authorList>
            <person name="Van Velzen R."/>
            <person name="Holmer R."/>
            <person name="Bu F."/>
            <person name="Rutten L."/>
            <person name="Van Zeijl A."/>
            <person name="Liu W."/>
            <person name="Santuari L."/>
            <person name="Cao Q."/>
            <person name="Sharma T."/>
            <person name="Shen D."/>
            <person name="Roswanjaya Y."/>
            <person name="Wardhani T."/>
            <person name="Kalhor M.S."/>
            <person name="Jansen J."/>
            <person name="Van den Hoogen J."/>
            <person name="Gungor B."/>
            <person name="Hartog M."/>
            <person name="Hontelez J."/>
            <person name="Verver J."/>
            <person name="Yang W.-C."/>
            <person name="Schijlen E."/>
            <person name="Repin R."/>
            <person name="Schilthuizen M."/>
            <person name="Schranz E."/>
            <person name="Heidstra R."/>
            <person name="Miyata K."/>
            <person name="Fedorova E."/>
            <person name="Kohlen W."/>
            <person name="Bisseling T."/>
            <person name="Smit S."/>
            <person name="Geurts R."/>
        </authorList>
    </citation>
    <scope>NUCLEOTIDE SEQUENCE [LARGE SCALE GENOMIC DNA]</scope>
    <source>
        <strain evidence="2">cv. WU1-14</strain>
    </source>
</reference>
<accession>A0A2P5BIS8</accession>
<dbReference type="Proteomes" id="UP000237105">
    <property type="component" value="Unassembled WGS sequence"/>
</dbReference>
<evidence type="ECO:0000313" key="2">
    <source>
        <dbReference type="Proteomes" id="UP000237105"/>
    </source>
</evidence>
<dbReference type="AlphaFoldDB" id="A0A2P5BIS8"/>
<proteinExistence type="predicted"/>
<dbReference type="EMBL" id="JXTB01000272">
    <property type="protein sequence ID" value="PON48702.1"/>
    <property type="molecule type" value="Genomic_DNA"/>
</dbReference>
<sequence>MDEEIMDIKVLVEQTSNLYCSDKAFELMPVESKKKALDKRPWAINYEHLVLKNRPLNLAPHEGLRQMWSSAKVNVTWSTAPWFKGMDTLTYKIDGTIVAGEYGDEMAISFPLPITHRHIKGGEHALPLTDGVVQAVVLIETSADRLASISHDSGLRTKRKGDEKYNGDIPDIVIDDKIPPQYYNGLSIGVEPFPTFLKDQPLPITKTEFNTCLSIIPMSMPTKTLTGPSSSLKKKLAQMCLPERHDDSSLVRFHKPDIIILSETMISEATFKLKLARLQFNTILYVDPIFRNRKDLWDSLPNLLGRCPNSKLLIGDFNGTMYNSKTWNSRTSIGGSSPSSAALMKVKGPMKLNNFQPISLCNTVYKIISKLLAERPKVSSPWAYLVELGDLH</sequence>
<keyword evidence="2" id="KW-1185">Reference proteome</keyword>
<name>A0A2P5BIS8_PARAD</name>
<evidence type="ECO:0008006" key="3">
    <source>
        <dbReference type="Google" id="ProtNLM"/>
    </source>
</evidence>
<comment type="caution">
    <text evidence="1">The sequence shown here is derived from an EMBL/GenBank/DDBJ whole genome shotgun (WGS) entry which is preliminary data.</text>
</comment>
<dbReference type="OrthoDB" id="1192893at2759"/>
<gene>
    <name evidence="1" type="ORF">PanWU01x14_235790</name>
</gene>
<protein>
    <recommendedName>
        <fullName evidence="3">Endonuclease/exonuclease/phosphatase</fullName>
    </recommendedName>
</protein>